<name>Q4RB04_TETNG</name>
<sequence length="38" mass="4437">MDDIQLCKEITRLKKELHKLVSLPGRRKGLGRFSGEQR</sequence>
<dbReference type="AlphaFoldDB" id="Q4RB04"/>
<evidence type="ECO:0000313" key="1">
    <source>
        <dbReference type="EMBL" id="CAG14429.1"/>
    </source>
</evidence>
<dbReference type="OrthoDB" id="10048027at2759"/>
<dbReference type="KEGG" id="tng:GSTEN00037084G001"/>
<comment type="caution">
    <text evidence="1">The sequence shown here is derived from an EMBL/GenBank/DDBJ whole genome shotgun (WGS) entry which is preliminary data.</text>
</comment>
<gene>
    <name evidence="1" type="ORF">GSTENG00037084001</name>
</gene>
<organism evidence="1">
    <name type="scientific">Tetraodon nigroviridis</name>
    <name type="common">Spotted green pufferfish</name>
    <name type="synonym">Chelonodon nigroviridis</name>
    <dbReference type="NCBI Taxonomy" id="99883"/>
    <lineage>
        <taxon>Eukaryota</taxon>
        <taxon>Metazoa</taxon>
        <taxon>Chordata</taxon>
        <taxon>Craniata</taxon>
        <taxon>Vertebrata</taxon>
        <taxon>Euteleostomi</taxon>
        <taxon>Actinopterygii</taxon>
        <taxon>Neopterygii</taxon>
        <taxon>Teleostei</taxon>
        <taxon>Neoteleostei</taxon>
        <taxon>Acanthomorphata</taxon>
        <taxon>Eupercaria</taxon>
        <taxon>Tetraodontiformes</taxon>
        <taxon>Tetradontoidea</taxon>
        <taxon>Tetraodontidae</taxon>
        <taxon>Tetraodon</taxon>
    </lineage>
</organism>
<dbReference type="EMBL" id="CAAE01022577">
    <property type="protein sequence ID" value="CAG14429.1"/>
    <property type="molecule type" value="Genomic_DNA"/>
</dbReference>
<protein>
    <submittedName>
        <fullName evidence="1">(spotted green pufferfish) hypothetical protein</fullName>
    </submittedName>
</protein>
<proteinExistence type="predicted"/>
<reference evidence="1" key="1">
    <citation type="journal article" date="2004" name="Nature">
        <title>Genome duplication in the teleost fish Tetraodon nigroviridis reveals the early vertebrate proto-karyotype.</title>
        <authorList>
            <person name="Jaillon O."/>
            <person name="Aury J.-M."/>
            <person name="Brunet F."/>
            <person name="Petit J.-L."/>
            <person name="Stange-Thomann N."/>
            <person name="Mauceli E."/>
            <person name="Bouneau L."/>
            <person name="Fischer C."/>
            <person name="Ozouf-Costaz C."/>
            <person name="Bernot A."/>
            <person name="Nicaud S."/>
            <person name="Jaffe D."/>
            <person name="Fisher S."/>
            <person name="Lutfalla G."/>
            <person name="Dossat C."/>
            <person name="Segurens B."/>
            <person name="Dasilva C."/>
            <person name="Salanoubat M."/>
            <person name="Levy M."/>
            <person name="Boudet N."/>
            <person name="Castellano S."/>
            <person name="Anthouard V."/>
            <person name="Jubin C."/>
            <person name="Castelli V."/>
            <person name="Katinka M."/>
            <person name="Vacherie B."/>
            <person name="Biemont C."/>
            <person name="Skalli Z."/>
            <person name="Cattolico L."/>
            <person name="Poulain J."/>
            <person name="De Berardinis V."/>
            <person name="Cruaud C."/>
            <person name="Duprat S."/>
            <person name="Brottier P."/>
            <person name="Coutanceau J.-P."/>
            <person name="Gouzy J."/>
            <person name="Parra G."/>
            <person name="Lardier G."/>
            <person name="Chapple C."/>
            <person name="McKernan K.J."/>
            <person name="McEwan P."/>
            <person name="Bosak S."/>
            <person name="Kellis M."/>
            <person name="Volff J.-N."/>
            <person name="Guigo R."/>
            <person name="Zody M.C."/>
            <person name="Mesirov J."/>
            <person name="Lindblad-Toh K."/>
            <person name="Birren B."/>
            <person name="Nusbaum C."/>
            <person name="Kahn D."/>
            <person name="Robinson-Rechavi M."/>
            <person name="Laudet V."/>
            <person name="Schachter V."/>
            <person name="Quetier F."/>
            <person name="Saurin W."/>
            <person name="Scarpelli C."/>
            <person name="Wincker P."/>
            <person name="Lander E.S."/>
            <person name="Weissenbach J."/>
            <person name="Roest Crollius H."/>
        </authorList>
    </citation>
    <scope>NUCLEOTIDE SEQUENCE [LARGE SCALE GENOMIC DNA]</scope>
</reference>
<accession>Q4RB04</accession>
<reference evidence="1" key="2">
    <citation type="submission" date="2004-02" db="EMBL/GenBank/DDBJ databases">
        <authorList>
            <consortium name="Genoscope"/>
            <consortium name="Whitehead Institute Centre for Genome Research"/>
        </authorList>
    </citation>
    <scope>NUCLEOTIDE SEQUENCE</scope>
</reference>